<gene>
    <name evidence="2" type="ORF">NPX36_02550</name>
</gene>
<feature type="domain" description="Cyclic-phosphate processing Receiver" evidence="1">
    <location>
        <begin position="3"/>
        <end position="90"/>
    </location>
</feature>
<reference evidence="2 3" key="1">
    <citation type="submission" date="2022-08" db="EMBL/GenBank/DDBJ databases">
        <title>Myroides zhujiangensis sp. nov., a novel bacterium isolated from sediment in the Pearl River Estuary.</title>
        <authorList>
            <person name="Cui L."/>
        </authorList>
    </citation>
    <scope>NUCLEOTIDE SEQUENCE [LARGE SCALE GENOMIC DNA]</scope>
    <source>
        <strain evidence="2 3">SCSIO 72103</strain>
    </source>
</reference>
<organism evidence="2 3">
    <name type="scientific">Paenimyroides aestuarii</name>
    <dbReference type="NCBI Taxonomy" id="2968490"/>
    <lineage>
        <taxon>Bacteria</taxon>
        <taxon>Pseudomonadati</taxon>
        <taxon>Bacteroidota</taxon>
        <taxon>Flavobacteriia</taxon>
        <taxon>Flavobacteriales</taxon>
        <taxon>Flavobacteriaceae</taxon>
        <taxon>Paenimyroides</taxon>
    </lineage>
</organism>
<name>A0ABY5NU75_9FLAO</name>
<dbReference type="Proteomes" id="UP001317001">
    <property type="component" value="Chromosome"/>
</dbReference>
<evidence type="ECO:0000313" key="3">
    <source>
        <dbReference type="Proteomes" id="UP001317001"/>
    </source>
</evidence>
<dbReference type="RefSeq" id="WP_257499862.1">
    <property type="nucleotide sequence ID" value="NZ_CP102382.1"/>
</dbReference>
<proteinExistence type="predicted"/>
<protein>
    <recommendedName>
        <fullName evidence="1">Cyclic-phosphate processing Receiver domain-containing protein</fullName>
    </recommendedName>
</protein>
<dbReference type="InterPro" id="IPR046909">
    <property type="entry name" value="cREC_REC"/>
</dbReference>
<dbReference type="EMBL" id="CP102382">
    <property type="protein sequence ID" value="UUV21942.1"/>
    <property type="molecule type" value="Genomic_DNA"/>
</dbReference>
<evidence type="ECO:0000259" key="1">
    <source>
        <dbReference type="Pfam" id="PF20274"/>
    </source>
</evidence>
<dbReference type="Pfam" id="PF20274">
    <property type="entry name" value="cREC_REC"/>
    <property type="match status" value="1"/>
</dbReference>
<keyword evidence="3" id="KW-1185">Reference proteome</keyword>
<accession>A0ABY5NU75</accession>
<evidence type="ECO:0000313" key="2">
    <source>
        <dbReference type="EMBL" id="UUV21942.1"/>
    </source>
</evidence>
<sequence length="95" mass="11001">MKKLYLDDLRLIPEGFIGVRSFAEFVNYIETNGLPDFISFDHDLGLQENGFDCAKWLVNHCLDHKVKLSDFAVHSQNPVGKKNIESLLNNFRKQF</sequence>